<reference evidence="2" key="1">
    <citation type="submission" date="2018-06" db="EMBL/GenBank/DDBJ databases">
        <title>Comparative genomics reveals the genomic features of Rhizophagus irregularis, R. cerebriforme, R. diaphanum and Gigaspora rosea, and their symbiotic lifestyle signature.</title>
        <authorList>
            <person name="Morin E."/>
            <person name="San Clemente H."/>
            <person name="Chen E.C.H."/>
            <person name="De La Providencia I."/>
            <person name="Hainaut M."/>
            <person name="Kuo A."/>
            <person name="Kohler A."/>
            <person name="Murat C."/>
            <person name="Tang N."/>
            <person name="Roy S."/>
            <person name="Loubradou J."/>
            <person name="Henrissat B."/>
            <person name="Grigoriev I.V."/>
            <person name="Corradi N."/>
            <person name="Roux C."/>
            <person name="Martin F.M."/>
        </authorList>
    </citation>
    <scope>NUCLEOTIDE SEQUENCE [LARGE SCALE GENOMIC DNA]</scope>
    <source>
        <strain evidence="2">DAOM 227022</strain>
    </source>
</reference>
<keyword evidence="1" id="KW-1133">Transmembrane helix</keyword>
<keyword evidence="1" id="KW-0472">Membrane</keyword>
<name>A0A397S6L6_9GLOM</name>
<evidence type="ECO:0000313" key="3">
    <source>
        <dbReference type="Proteomes" id="UP000265703"/>
    </source>
</evidence>
<dbReference type="OrthoDB" id="2444059at2759"/>
<feature type="transmembrane region" description="Helical" evidence="1">
    <location>
        <begin position="20"/>
        <end position="44"/>
    </location>
</feature>
<comment type="caution">
    <text evidence="2">The sequence shown here is derived from an EMBL/GenBank/DDBJ whole genome shotgun (WGS) entry which is preliminary data.</text>
</comment>
<accession>A0A397S6L6</accession>
<evidence type="ECO:0000313" key="2">
    <source>
        <dbReference type="EMBL" id="RIA80346.1"/>
    </source>
</evidence>
<feature type="transmembrane region" description="Helical" evidence="1">
    <location>
        <begin position="100"/>
        <end position="120"/>
    </location>
</feature>
<proteinExistence type="predicted"/>
<keyword evidence="3" id="KW-1185">Reference proteome</keyword>
<evidence type="ECO:0000256" key="1">
    <source>
        <dbReference type="SAM" id="Phobius"/>
    </source>
</evidence>
<dbReference type="AlphaFoldDB" id="A0A397S6L6"/>
<protein>
    <submittedName>
        <fullName evidence="2">Uncharacterized protein</fullName>
    </submittedName>
</protein>
<dbReference type="EMBL" id="QKYT01000988">
    <property type="protein sequence ID" value="RIA80346.1"/>
    <property type="molecule type" value="Genomic_DNA"/>
</dbReference>
<organism evidence="2 3">
    <name type="scientific">Glomus cerebriforme</name>
    <dbReference type="NCBI Taxonomy" id="658196"/>
    <lineage>
        <taxon>Eukaryota</taxon>
        <taxon>Fungi</taxon>
        <taxon>Fungi incertae sedis</taxon>
        <taxon>Mucoromycota</taxon>
        <taxon>Glomeromycotina</taxon>
        <taxon>Glomeromycetes</taxon>
        <taxon>Glomerales</taxon>
        <taxon>Glomeraceae</taxon>
        <taxon>Glomus</taxon>
    </lineage>
</organism>
<gene>
    <name evidence="2" type="ORF">C1645_792733</name>
</gene>
<dbReference type="Proteomes" id="UP000265703">
    <property type="component" value="Unassembled WGS sequence"/>
</dbReference>
<keyword evidence="1" id="KW-0812">Transmembrane</keyword>
<feature type="transmembrane region" description="Helical" evidence="1">
    <location>
        <begin position="65"/>
        <end position="85"/>
    </location>
</feature>
<sequence length="172" mass="19920">MTLIDNLNCNIRKNHYEHIILTAILILFTILLTCHSTVLLWKYWIKFSNNMNRRTVIKLGEAARLCVWCITFLILLLLSLIPHAIKTKHRNPDNMYYNQLIAKICDFGSALIGTFLFLVFGTQKKAAVFLPCCYYVPPGTPHFSPFTFSDETMDENNTNELAQLPEVHLRQK</sequence>